<proteinExistence type="predicted"/>
<sequence>MRNSSIEKQIFSFNETKTVDEIVELSKFAGIEYDHKALECEDNLECFDDLSDNWEELPIKNAVVQGEWKDTKRIVDTGRKTSAGGMQSKCYTSLESLCSALMTSSADRDGKDFSAVCDSEDINWRLRFQTITNEDPDVSCRTTPRQSLLTPVATKPVHSQQRTQTLEPPAWTINVHTYDC</sequence>
<reference evidence="1 2" key="1">
    <citation type="journal article" date="2019" name="Sci. Rep.">
        <title>Orb-weaving spider Araneus ventricosus genome elucidates the spidroin gene catalogue.</title>
        <authorList>
            <person name="Kono N."/>
            <person name="Nakamura H."/>
            <person name="Ohtoshi R."/>
            <person name="Moran D.A.P."/>
            <person name="Shinohara A."/>
            <person name="Yoshida Y."/>
            <person name="Fujiwara M."/>
            <person name="Mori M."/>
            <person name="Tomita M."/>
            <person name="Arakawa K."/>
        </authorList>
    </citation>
    <scope>NUCLEOTIDE SEQUENCE [LARGE SCALE GENOMIC DNA]</scope>
</reference>
<gene>
    <name evidence="1" type="ORF">AVEN_128496_1</name>
</gene>
<evidence type="ECO:0000313" key="1">
    <source>
        <dbReference type="EMBL" id="GBM43171.1"/>
    </source>
</evidence>
<name>A0A4Y2FPT2_ARAVE</name>
<evidence type="ECO:0000313" key="2">
    <source>
        <dbReference type="Proteomes" id="UP000499080"/>
    </source>
</evidence>
<comment type="caution">
    <text evidence="1">The sequence shown here is derived from an EMBL/GenBank/DDBJ whole genome shotgun (WGS) entry which is preliminary data.</text>
</comment>
<keyword evidence="2" id="KW-1185">Reference proteome</keyword>
<dbReference type="AlphaFoldDB" id="A0A4Y2FPT2"/>
<organism evidence="1 2">
    <name type="scientific">Araneus ventricosus</name>
    <name type="common">Orbweaver spider</name>
    <name type="synonym">Epeira ventricosa</name>
    <dbReference type="NCBI Taxonomy" id="182803"/>
    <lineage>
        <taxon>Eukaryota</taxon>
        <taxon>Metazoa</taxon>
        <taxon>Ecdysozoa</taxon>
        <taxon>Arthropoda</taxon>
        <taxon>Chelicerata</taxon>
        <taxon>Arachnida</taxon>
        <taxon>Araneae</taxon>
        <taxon>Araneomorphae</taxon>
        <taxon>Entelegynae</taxon>
        <taxon>Araneoidea</taxon>
        <taxon>Araneidae</taxon>
        <taxon>Araneus</taxon>
    </lineage>
</organism>
<dbReference type="Proteomes" id="UP000499080">
    <property type="component" value="Unassembled WGS sequence"/>
</dbReference>
<dbReference type="OrthoDB" id="8066856at2759"/>
<accession>A0A4Y2FPT2</accession>
<protein>
    <submittedName>
        <fullName evidence="1">Uncharacterized protein</fullName>
    </submittedName>
</protein>
<dbReference type="EMBL" id="BGPR01001020">
    <property type="protein sequence ID" value="GBM43171.1"/>
    <property type="molecule type" value="Genomic_DNA"/>
</dbReference>